<evidence type="ECO:0000313" key="1">
    <source>
        <dbReference type="EMBL" id="RDU70287.1"/>
    </source>
</evidence>
<dbReference type="Proteomes" id="UP000257045">
    <property type="component" value="Unassembled WGS sequence"/>
</dbReference>
<dbReference type="OrthoDB" id="5354002at2"/>
<dbReference type="EMBL" id="NXLV01000011">
    <property type="protein sequence ID" value="RDU70287.1"/>
    <property type="molecule type" value="Genomic_DNA"/>
</dbReference>
<evidence type="ECO:0008006" key="3">
    <source>
        <dbReference type="Google" id="ProtNLM"/>
    </source>
</evidence>
<accession>A0A3D8IYE3</accession>
<dbReference type="InterPro" id="IPR005046">
    <property type="entry name" value="DUF285"/>
</dbReference>
<proteinExistence type="predicted"/>
<dbReference type="RefSeq" id="WP_115569834.1">
    <property type="nucleotide sequence ID" value="NZ_NXLV01000011.1"/>
</dbReference>
<name>A0A3D8IYE3_9HELI</name>
<reference evidence="1 2" key="1">
    <citation type="submission" date="2018-04" db="EMBL/GenBank/DDBJ databases">
        <title>Novel Campyloabacter and Helicobacter Species and Strains.</title>
        <authorList>
            <person name="Mannion A.J."/>
            <person name="Shen Z."/>
            <person name="Fox J.G."/>
        </authorList>
    </citation>
    <scope>NUCLEOTIDE SEQUENCE [LARGE SCALE GENOMIC DNA]</scope>
    <source>
        <strain evidence="1 2">MIT 04-9366</strain>
    </source>
</reference>
<dbReference type="Pfam" id="PF03382">
    <property type="entry name" value="DUF285"/>
    <property type="match status" value="2"/>
</dbReference>
<gene>
    <name evidence="1" type="ORF">CQA58_06070</name>
</gene>
<evidence type="ECO:0000313" key="2">
    <source>
        <dbReference type="Proteomes" id="UP000257045"/>
    </source>
</evidence>
<keyword evidence="2" id="KW-1185">Reference proteome</keyword>
<dbReference type="AlphaFoldDB" id="A0A3D8IYE3"/>
<protein>
    <recommendedName>
        <fullName evidence="3">DUF262 domain-containing protein</fullName>
    </recommendedName>
</protein>
<organism evidence="1 2">
    <name type="scientific">Helicobacter brantae</name>
    <dbReference type="NCBI Taxonomy" id="375927"/>
    <lineage>
        <taxon>Bacteria</taxon>
        <taxon>Pseudomonadati</taxon>
        <taxon>Campylobacterota</taxon>
        <taxon>Epsilonproteobacteria</taxon>
        <taxon>Campylobacterales</taxon>
        <taxon>Helicobacteraceae</taxon>
        <taxon>Helicobacter</taxon>
    </lineage>
</organism>
<sequence length="446" mass="52079">MQDTPNQSKRYTIPRLINEGFLLRIPSSESKYKCNKEQILALLESIKKSKEEGNPSFCLGDMIVCREGGRHSIIDGRQRMIVLFLIGVYLASKEVNEGIWHDFVRKEKRYNKKSKKYIRLAIPYERGESWLSELINKTSGRRGLECMRMCIAGYEYFCGLKIIKNWFYQYAKGSLEQGISAYLYHNLYFNFRFISEEVYQPTTKEELKVLCEDESVYLGKIDTSKITDMSGLFADSKRRRFLGIEKWDVSNVEDMSYMFANSSFNHPLILWNVSKVKNMEGMFSFSCFNQCINSWDVSGCENMRYMFHISLFNQPLDRWNVANVKDMSHMFEASSFNYPLNSWNVSNVENLSYMFFVSKYNHLLSSWNVGKVKSMSGMFYESAFNQPLDSWNVANVEDMSHMFSCSSFNQPLDSWDVSGVEHMEGIFADCDYSHSLESWGDKNPFK</sequence>
<comment type="caution">
    <text evidence="1">The sequence shown here is derived from an EMBL/GenBank/DDBJ whole genome shotgun (WGS) entry which is preliminary data.</text>
</comment>